<feature type="compositionally biased region" description="Low complexity" evidence="1">
    <location>
        <begin position="473"/>
        <end position="487"/>
    </location>
</feature>
<evidence type="ECO:0000256" key="1">
    <source>
        <dbReference type="SAM" id="MobiDB-lite"/>
    </source>
</evidence>
<proteinExistence type="predicted"/>
<evidence type="ECO:0000313" key="3">
    <source>
        <dbReference type="Proteomes" id="UP001287356"/>
    </source>
</evidence>
<feature type="region of interest" description="Disordered" evidence="1">
    <location>
        <begin position="473"/>
        <end position="492"/>
    </location>
</feature>
<gene>
    <name evidence="2" type="ORF">B0T24DRAFT_712026</name>
</gene>
<sequence length="509" mass="54894">MHSHCHTSDITGASFHLFLHRIPLRGLTVPLRGPSASPPPSSSFGVLHPSEHYCLEKDSPFPASSTLSTMVVVTMRNSRGPPPVVLGVHLGAARAACPVADVAVVQAVPLCAAVPDRGREKHNSQDVLAPLGTTKRTRLRIFLYKDAELLDKKAEMECKMKEAKLFAKPEWAPIVKLGRTGVPALRAALQGGPAYRVRQAGTSQAESRSVKAAIRVPGHSQGYGGRQGPTQPVSASAQFLGRLASRFEGIVRDALEGRYESDPVFEDNPGMKLITKVRTLDEGFSSLMWRSGHTWTFGETSEQPSSPPSGSTDQVGEQIAKYEAIARESELRVSDLFIDEIYSQSRGPESGTIGGALLPLAFRKQAAKWSYFVQRHVQTVVVDVFLFIIELLQHVFVDKNLRDTIWEIALSASRGQETRWLLRAFQNHPTLKASLLGVLSGDPLGCDGRDRTAGACHGAAAAVTLQYGQQPQQQQLQQQQQPAATGFGAAGGLGAQAQNTTGGGLFGNN</sequence>
<evidence type="ECO:0000313" key="2">
    <source>
        <dbReference type="EMBL" id="KAK3364779.1"/>
    </source>
</evidence>
<reference evidence="2" key="1">
    <citation type="journal article" date="2023" name="Mol. Phylogenet. Evol.">
        <title>Genome-scale phylogeny and comparative genomics of the fungal order Sordariales.</title>
        <authorList>
            <person name="Hensen N."/>
            <person name="Bonometti L."/>
            <person name="Westerberg I."/>
            <person name="Brannstrom I.O."/>
            <person name="Guillou S."/>
            <person name="Cros-Aarteil S."/>
            <person name="Calhoun S."/>
            <person name="Haridas S."/>
            <person name="Kuo A."/>
            <person name="Mondo S."/>
            <person name="Pangilinan J."/>
            <person name="Riley R."/>
            <person name="LaButti K."/>
            <person name="Andreopoulos B."/>
            <person name="Lipzen A."/>
            <person name="Chen C."/>
            <person name="Yan M."/>
            <person name="Daum C."/>
            <person name="Ng V."/>
            <person name="Clum A."/>
            <person name="Steindorff A."/>
            <person name="Ohm R.A."/>
            <person name="Martin F."/>
            <person name="Silar P."/>
            <person name="Natvig D.O."/>
            <person name="Lalanne C."/>
            <person name="Gautier V."/>
            <person name="Ament-Velasquez S.L."/>
            <person name="Kruys A."/>
            <person name="Hutchinson M.I."/>
            <person name="Powell A.J."/>
            <person name="Barry K."/>
            <person name="Miller A.N."/>
            <person name="Grigoriev I.V."/>
            <person name="Debuchy R."/>
            <person name="Gladieux P."/>
            <person name="Hiltunen Thoren M."/>
            <person name="Johannesson H."/>
        </authorList>
    </citation>
    <scope>NUCLEOTIDE SEQUENCE</scope>
    <source>
        <strain evidence="2">CBS 958.72</strain>
    </source>
</reference>
<dbReference type="EMBL" id="JAULSN010000009">
    <property type="protein sequence ID" value="KAK3364779.1"/>
    <property type="molecule type" value="Genomic_DNA"/>
</dbReference>
<reference evidence="2" key="2">
    <citation type="submission" date="2023-06" db="EMBL/GenBank/DDBJ databases">
        <authorList>
            <consortium name="Lawrence Berkeley National Laboratory"/>
            <person name="Haridas S."/>
            <person name="Hensen N."/>
            <person name="Bonometti L."/>
            <person name="Westerberg I."/>
            <person name="Brannstrom I.O."/>
            <person name="Guillou S."/>
            <person name="Cros-Aarteil S."/>
            <person name="Calhoun S."/>
            <person name="Kuo A."/>
            <person name="Mondo S."/>
            <person name="Pangilinan J."/>
            <person name="Riley R."/>
            <person name="Labutti K."/>
            <person name="Andreopoulos B."/>
            <person name="Lipzen A."/>
            <person name="Chen C."/>
            <person name="Yanf M."/>
            <person name="Daum C."/>
            <person name="Ng V."/>
            <person name="Clum A."/>
            <person name="Steindorff A."/>
            <person name="Ohm R."/>
            <person name="Martin F."/>
            <person name="Silar P."/>
            <person name="Natvig D."/>
            <person name="Lalanne C."/>
            <person name="Gautier V."/>
            <person name="Ament-Velasquez S.L."/>
            <person name="Kruys A."/>
            <person name="Hutchinson M.I."/>
            <person name="Powell A.J."/>
            <person name="Barry K."/>
            <person name="Miller A.N."/>
            <person name="Grigoriev I.V."/>
            <person name="Debuchy R."/>
            <person name="Gladieux P."/>
            <person name="Thoren M.H."/>
            <person name="Johannesson H."/>
        </authorList>
    </citation>
    <scope>NUCLEOTIDE SEQUENCE</scope>
    <source>
        <strain evidence="2">CBS 958.72</strain>
    </source>
</reference>
<organism evidence="2 3">
    <name type="scientific">Lasiosphaeria ovina</name>
    <dbReference type="NCBI Taxonomy" id="92902"/>
    <lineage>
        <taxon>Eukaryota</taxon>
        <taxon>Fungi</taxon>
        <taxon>Dikarya</taxon>
        <taxon>Ascomycota</taxon>
        <taxon>Pezizomycotina</taxon>
        <taxon>Sordariomycetes</taxon>
        <taxon>Sordariomycetidae</taxon>
        <taxon>Sordariales</taxon>
        <taxon>Lasiosphaeriaceae</taxon>
        <taxon>Lasiosphaeria</taxon>
    </lineage>
</organism>
<keyword evidence="3" id="KW-1185">Reference proteome</keyword>
<dbReference type="Proteomes" id="UP001287356">
    <property type="component" value="Unassembled WGS sequence"/>
</dbReference>
<accession>A0AAE0JUU8</accession>
<name>A0AAE0JUU8_9PEZI</name>
<comment type="caution">
    <text evidence="2">The sequence shown here is derived from an EMBL/GenBank/DDBJ whole genome shotgun (WGS) entry which is preliminary data.</text>
</comment>
<dbReference type="AlphaFoldDB" id="A0AAE0JUU8"/>
<protein>
    <submittedName>
        <fullName evidence="2">Uncharacterized protein</fullName>
    </submittedName>
</protein>